<evidence type="ECO:0000256" key="4">
    <source>
        <dbReference type="ARBA" id="ARBA00022840"/>
    </source>
</evidence>
<reference evidence="6 7" key="1">
    <citation type="submission" date="2018-05" db="EMBL/GenBank/DDBJ databases">
        <title>Genomic Encyclopedia of Type Strains, Phase III (KMG-III): the genomes of soil and plant-associated and newly described type strains.</title>
        <authorList>
            <person name="Whitman W."/>
        </authorList>
    </citation>
    <scope>NUCLEOTIDE SEQUENCE [LARGE SCALE GENOMIC DNA]</scope>
    <source>
        <strain evidence="6 7">CECT 5696</strain>
    </source>
</reference>
<keyword evidence="1" id="KW-0808">Transferase</keyword>
<keyword evidence="7" id="KW-1185">Reference proteome</keyword>
<feature type="domain" description="Protein kinase" evidence="5">
    <location>
        <begin position="272"/>
        <end position="541"/>
    </location>
</feature>
<evidence type="ECO:0000259" key="5">
    <source>
        <dbReference type="PROSITE" id="PS50011"/>
    </source>
</evidence>
<dbReference type="InterPro" id="IPR008266">
    <property type="entry name" value="Tyr_kinase_AS"/>
</dbReference>
<dbReference type="AlphaFoldDB" id="A0A2V2YM39"/>
<dbReference type="Pfam" id="PF00069">
    <property type="entry name" value="Pkinase"/>
    <property type="match status" value="1"/>
</dbReference>
<dbReference type="InterPro" id="IPR020635">
    <property type="entry name" value="Tyr_kinase_cat_dom"/>
</dbReference>
<dbReference type="CDD" id="cd14014">
    <property type="entry name" value="STKc_PknB_like"/>
    <property type="match status" value="1"/>
</dbReference>
<dbReference type="Proteomes" id="UP000246635">
    <property type="component" value="Unassembled WGS sequence"/>
</dbReference>
<keyword evidence="2" id="KW-0547">Nucleotide-binding</keyword>
<name>A0A2V2YM39_9BACL</name>
<protein>
    <submittedName>
        <fullName evidence="6">Uncharacterized protein DUF3323</fullName>
    </submittedName>
</protein>
<dbReference type="OrthoDB" id="9788659at2"/>
<keyword evidence="3" id="KW-0418">Kinase</keyword>
<evidence type="ECO:0000256" key="2">
    <source>
        <dbReference type="ARBA" id="ARBA00022741"/>
    </source>
</evidence>
<gene>
    <name evidence="6" type="ORF">DFQ01_130113</name>
</gene>
<dbReference type="PROSITE" id="PS50011">
    <property type="entry name" value="PROTEIN_KINASE_DOM"/>
    <property type="match status" value="1"/>
</dbReference>
<dbReference type="InterPro" id="IPR024466">
    <property type="entry name" value="CHP02679_N"/>
</dbReference>
<keyword evidence="4" id="KW-0067">ATP-binding</keyword>
<organism evidence="6 7">
    <name type="scientific">Paenibacillus cellulosilyticus</name>
    <dbReference type="NCBI Taxonomy" id="375489"/>
    <lineage>
        <taxon>Bacteria</taxon>
        <taxon>Bacillati</taxon>
        <taxon>Bacillota</taxon>
        <taxon>Bacilli</taxon>
        <taxon>Bacillales</taxon>
        <taxon>Paenibacillaceae</taxon>
        <taxon>Paenibacillus</taxon>
    </lineage>
</organism>
<evidence type="ECO:0000256" key="1">
    <source>
        <dbReference type="ARBA" id="ARBA00022679"/>
    </source>
</evidence>
<dbReference type="GO" id="GO:0005829">
    <property type="term" value="C:cytosol"/>
    <property type="evidence" value="ECO:0007669"/>
    <property type="project" value="TreeGrafter"/>
</dbReference>
<dbReference type="GO" id="GO:0000407">
    <property type="term" value="C:phagophore assembly site"/>
    <property type="evidence" value="ECO:0007669"/>
    <property type="project" value="TreeGrafter"/>
</dbReference>
<dbReference type="SMART" id="SM00219">
    <property type="entry name" value="TyrKc"/>
    <property type="match status" value="1"/>
</dbReference>
<dbReference type="GO" id="GO:0004713">
    <property type="term" value="F:protein tyrosine kinase activity"/>
    <property type="evidence" value="ECO:0007669"/>
    <property type="project" value="InterPro"/>
</dbReference>
<comment type="caution">
    <text evidence="6">The sequence shown here is derived from an EMBL/GenBank/DDBJ whole genome shotgun (WGS) entry which is preliminary data.</text>
</comment>
<dbReference type="GO" id="GO:0004674">
    <property type="term" value="F:protein serine/threonine kinase activity"/>
    <property type="evidence" value="ECO:0007669"/>
    <property type="project" value="InterPro"/>
</dbReference>
<dbReference type="PANTHER" id="PTHR24348:SF22">
    <property type="entry name" value="NON-SPECIFIC SERINE_THREONINE PROTEIN KINASE"/>
    <property type="match status" value="1"/>
</dbReference>
<dbReference type="SUPFAM" id="SSF56112">
    <property type="entry name" value="Protein kinase-like (PK-like)"/>
    <property type="match status" value="1"/>
</dbReference>
<proteinExistence type="predicted"/>
<accession>A0A2V2YM39</accession>
<evidence type="ECO:0000256" key="3">
    <source>
        <dbReference type="ARBA" id="ARBA00022777"/>
    </source>
</evidence>
<dbReference type="InterPro" id="IPR011009">
    <property type="entry name" value="Kinase-like_dom_sf"/>
</dbReference>
<dbReference type="InterPro" id="IPR045269">
    <property type="entry name" value="Atg1-like"/>
</dbReference>
<dbReference type="GO" id="GO:0005776">
    <property type="term" value="C:autophagosome"/>
    <property type="evidence" value="ECO:0007669"/>
    <property type="project" value="TreeGrafter"/>
</dbReference>
<sequence length="707" mass="82180">MDSSLQQLVQVFRNNDGFKRVFWLFHQKYRSYGRITKNTKIYLENPSADELRVLNGFLGSAYRKEGAIPITADKIEKEIRKSKYRDLFNGYDLNDFLQVYYGENLTSKSEDKRRYDAEKMEFFQILLREAQMESSFYQFISFIKTYKNAPFVHYAYKKNSKSLKGLLILIKNLFEQLPFNRDIYLPLLAYKLRGDYHALAFNSDAGKMVIFALQVLSYLDNGVEILQILEEEQVEKLFKDYGILFCPEANKLAQRLWILGRKNSEESGHYQLVPLRKIDRGSFAQVYRVFDPIERRELACKVLFERSYFIQSYGKEGDEYLHRFKTEINLLRDHIAHPNIIEINKIQVERDPVLFTMPLATSSLDKWISSNHIVPNETKLNIFKDILSGVAYLHQHKISHRDLAPQNILLFQQKDDSVVAKVADFGLAKDHRSFSSITRYSQALYGRDAYTAPEQKESLKNADALSDVFSLGALLYYIFSGTSPENRFKSFITYQHIVGKAMEEDRSKRYQTVQELWDDIINSSLPSGGYSFSSLMNYEFNDFTIDVNHVLRCLTTVDIGESDAVLWVFIKSFISVPLNILEECSRHETVMLPFMHAVEKNIGRARCKDEEWYHVSIRIAEIYKGTQHSELQLMAIHLILVIALKKGNQLTLNILVDIFSTLTGQDALSQQIANIIEKEFLCYHDVLIGLLKNINYPSNIRFALNDF</sequence>
<dbReference type="PANTHER" id="PTHR24348">
    <property type="entry name" value="SERINE/THREONINE-PROTEIN KINASE UNC-51-RELATED"/>
    <property type="match status" value="1"/>
</dbReference>
<dbReference type="InterPro" id="IPR000719">
    <property type="entry name" value="Prot_kinase_dom"/>
</dbReference>
<dbReference type="EMBL" id="QGTQ01000030">
    <property type="protein sequence ID" value="PWV94548.1"/>
    <property type="molecule type" value="Genomic_DNA"/>
</dbReference>
<evidence type="ECO:0000313" key="7">
    <source>
        <dbReference type="Proteomes" id="UP000246635"/>
    </source>
</evidence>
<dbReference type="GO" id="GO:0005524">
    <property type="term" value="F:ATP binding"/>
    <property type="evidence" value="ECO:0007669"/>
    <property type="project" value="UniProtKB-KW"/>
</dbReference>
<dbReference type="Pfam" id="PF11796">
    <property type="entry name" value="DUF3323"/>
    <property type="match status" value="1"/>
</dbReference>
<dbReference type="Gene3D" id="1.10.510.10">
    <property type="entry name" value="Transferase(Phosphotransferase) domain 1"/>
    <property type="match status" value="1"/>
</dbReference>
<evidence type="ECO:0000313" key="6">
    <source>
        <dbReference type="EMBL" id="PWV94548.1"/>
    </source>
</evidence>
<dbReference type="PROSITE" id="PS00109">
    <property type="entry name" value="PROTEIN_KINASE_TYR"/>
    <property type="match status" value="1"/>
</dbReference>
<dbReference type="GO" id="GO:0016020">
    <property type="term" value="C:membrane"/>
    <property type="evidence" value="ECO:0007669"/>
    <property type="project" value="TreeGrafter"/>
</dbReference>